<dbReference type="InterPro" id="IPR038305">
    <property type="entry name" value="HeLo_sf"/>
</dbReference>
<dbReference type="AlphaFoldDB" id="A0A553HZH8"/>
<keyword evidence="1" id="KW-0732">Signal</keyword>
<organism evidence="4 5">
    <name type="scientific">Xylaria flabelliformis</name>
    <dbReference type="NCBI Taxonomy" id="2512241"/>
    <lineage>
        <taxon>Eukaryota</taxon>
        <taxon>Fungi</taxon>
        <taxon>Dikarya</taxon>
        <taxon>Ascomycota</taxon>
        <taxon>Pezizomycotina</taxon>
        <taxon>Sordariomycetes</taxon>
        <taxon>Xylariomycetidae</taxon>
        <taxon>Xylariales</taxon>
        <taxon>Xylariaceae</taxon>
        <taxon>Xylaria</taxon>
    </lineage>
</organism>
<dbReference type="InterPro" id="IPR011009">
    <property type="entry name" value="Kinase-like_dom_sf"/>
</dbReference>
<sequence length="567" mass="63905">MALEIAGFVVGAVSLLTAFKGALDSCLLIDSFFDDGKTGCGYLALGYHIQKTRLDLWRQIYNINDPPNCPLRNKPAVVQELVLQILGEIRRLLDDTQKLVKRHDIKTAVSSASMADEVNSKDDIITTLSKITVKPKSRFRWTIKGKAEFGEKVSRIRELVDDLQSFTTNIAESESLDKALPSMSLRHVADDELLQTLQDPASKVDTALAMAARVKLLRKVLEQKSSEESVTALTSDQVRFLKNSSIFATLRSSTVGFTSVWIEWAIVNPSANSDEYIRRIKALGYLLEKAGDAALRIPVCYGVFDDPAFEIENGVRRLGYVFGAPRADRPGRSVPTIPPQVSPVKYEGNFRDYPPCSLRDLIRDYPSTPIPVLGDRFTLAFTLATAFSYFHSAGWLHKGFHSGNIMFLKQESAQETTIIVTDPFVTGFQYSRPTTADSLSRGPLENSELEHYYHPSVEKASFSKRTDLYSLGVVLCEIGRWELVREKVSDRTRRKIVDRRGWRDYMLKKVMPDIGWRMGEKYQSVVRTLLECRLPDDDHDEGDDDHGSFFEQQYFEKVIQPLSACSA</sequence>
<feature type="signal peptide" evidence="1">
    <location>
        <begin position="1"/>
        <end position="18"/>
    </location>
</feature>
<evidence type="ECO:0000259" key="2">
    <source>
        <dbReference type="Pfam" id="PF14479"/>
    </source>
</evidence>
<evidence type="ECO:0000313" key="4">
    <source>
        <dbReference type="EMBL" id="TRX93353.1"/>
    </source>
</evidence>
<dbReference type="Gene3D" id="1.10.510.10">
    <property type="entry name" value="Transferase(Phosphotransferase) domain 1"/>
    <property type="match status" value="1"/>
</dbReference>
<keyword evidence="5" id="KW-1185">Reference proteome</keyword>
<dbReference type="Gene3D" id="1.20.120.1020">
    <property type="entry name" value="Prion-inhibition and propagation, HeLo domain"/>
    <property type="match status" value="1"/>
</dbReference>
<evidence type="ECO:0000259" key="3">
    <source>
        <dbReference type="Pfam" id="PF24476"/>
    </source>
</evidence>
<dbReference type="EMBL" id="VFLP01000029">
    <property type="protein sequence ID" value="TRX93353.1"/>
    <property type="molecule type" value="Genomic_DNA"/>
</dbReference>
<gene>
    <name evidence="4" type="ORF">FHL15_005628</name>
</gene>
<dbReference type="Pfam" id="PF24476">
    <property type="entry name" value="DUF7580"/>
    <property type="match status" value="1"/>
</dbReference>
<evidence type="ECO:0000256" key="1">
    <source>
        <dbReference type="SAM" id="SignalP"/>
    </source>
</evidence>
<feature type="domain" description="DUF7580" evidence="3">
    <location>
        <begin position="351"/>
        <end position="563"/>
    </location>
</feature>
<dbReference type="SUPFAM" id="SSF56112">
    <property type="entry name" value="Protein kinase-like (PK-like)"/>
    <property type="match status" value="1"/>
</dbReference>
<dbReference type="STRING" id="2512241.A0A553HZH8"/>
<dbReference type="PANTHER" id="PTHR37542:SF3">
    <property type="entry name" value="PRION-INHIBITION AND PROPAGATION HELO DOMAIN-CONTAINING PROTEIN"/>
    <property type="match status" value="1"/>
</dbReference>
<dbReference type="PANTHER" id="PTHR37542">
    <property type="entry name" value="HELO DOMAIN-CONTAINING PROTEIN-RELATED"/>
    <property type="match status" value="1"/>
</dbReference>
<dbReference type="InterPro" id="IPR056002">
    <property type="entry name" value="DUF7580"/>
</dbReference>
<protein>
    <submittedName>
        <fullName evidence="4">Uncharacterized protein</fullName>
    </submittedName>
</protein>
<dbReference type="OrthoDB" id="1911848at2759"/>
<accession>A0A553HZH8</accession>
<feature type="chain" id="PRO_5021885311" evidence="1">
    <location>
        <begin position="19"/>
        <end position="567"/>
    </location>
</feature>
<proteinExistence type="predicted"/>
<feature type="domain" description="Prion-inhibition and propagation HeLo" evidence="2">
    <location>
        <begin position="7"/>
        <end position="177"/>
    </location>
</feature>
<dbReference type="InterPro" id="IPR029498">
    <property type="entry name" value="HeLo_dom"/>
</dbReference>
<dbReference type="Proteomes" id="UP000319160">
    <property type="component" value="Unassembled WGS sequence"/>
</dbReference>
<name>A0A553HZH8_9PEZI</name>
<reference evidence="5" key="1">
    <citation type="submission" date="2019-06" db="EMBL/GenBank/DDBJ databases">
        <title>Draft genome sequence of the griseofulvin-producing fungus Xylaria cubensis strain G536.</title>
        <authorList>
            <person name="Mead M.E."/>
            <person name="Raja H.A."/>
            <person name="Steenwyk J.L."/>
            <person name="Knowles S.L."/>
            <person name="Oberlies N.H."/>
            <person name="Rokas A."/>
        </authorList>
    </citation>
    <scope>NUCLEOTIDE SEQUENCE [LARGE SCALE GENOMIC DNA]</scope>
    <source>
        <strain evidence="5">G536</strain>
    </source>
</reference>
<evidence type="ECO:0000313" key="5">
    <source>
        <dbReference type="Proteomes" id="UP000319160"/>
    </source>
</evidence>
<dbReference type="Pfam" id="PF14479">
    <property type="entry name" value="HeLo"/>
    <property type="match status" value="1"/>
</dbReference>
<comment type="caution">
    <text evidence="4">The sequence shown here is derived from an EMBL/GenBank/DDBJ whole genome shotgun (WGS) entry which is preliminary data.</text>
</comment>